<dbReference type="EMBL" id="AP003104">
    <property type="protein sequence ID" value="BAD73150.1"/>
    <property type="molecule type" value="Genomic_DNA"/>
</dbReference>
<name>Q5QN58_ORYSJ</name>
<reference evidence="2" key="1">
    <citation type="journal article" date="2002" name="Nature">
        <title>The genome sequence and structure of rice chromosome 1.</title>
        <authorList>
            <person name="Sasaki T."/>
            <person name="Matsumoto T."/>
            <person name="Yamamoto K."/>
            <person name="Sakata K."/>
            <person name="Baba T."/>
            <person name="Katayose Y."/>
            <person name="Wu J."/>
            <person name="Niimura Y."/>
            <person name="Cheng Z."/>
            <person name="Nagamura Y."/>
            <person name="Antonio B.A."/>
            <person name="Kanamori H."/>
            <person name="Hosokawa S."/>
            <person name="Masukawa M."/>
            <person name="Arikawa K."/>
            <person name="Chiden Y."/>
            <person name="Hayashi M."/>
            <person name="Okamoto M."/>
            <person name="Ando T."/>
            <person name="Aoki H."/>
            <person name="Arita K."/>
            <person name="Hamada M."/>
            <person name="Harada C."/>
            <person name="Hijishita S."/>
            <person name="Honda M."/>
            <person name="Ichikawa Y."/>
            <person name="Idonuma A."/>
            <person name="Iijima M."/>
            <person name="Ikeda M."/>
            <person name="Ikeno M."/>
            <person name="Itoh S."/>
            <person name="Itoh T."/>
            <person name="Itoh Y."/>
            <person name="Itoh Y."/>
            <person name="Iwabuchi A."/>
            <person name="Kamiya K."/>
            <person name="Karasawa W."/>
            <person name="Katagiri S."/>
            <person name="Kikuta A."/>
            <person name="Kobayashi N."/>
            <person name="Kono I."/>
            <person name="Machita K."/>
            <person name="Maehara T."/>
            <person name="Mizuno H."/>
            <person name="Mizubayashi T."/>
            <person name="Mukai Y."/>
            <person name="Nagasaki H."/>
            <person name="Nakashima M."/>
            <person name="Nakama Y."/>
            <person name="Nakamichi Y."/>
            <person name="Nakamura M."/>
            <person name="Namiki N."/>
            <person name="Negishi M."/>
            <person name="Ohta I."/>
            <person name="Ono N."/>
            <person name="Saji S."/>
            <person name="Sakai K."/>
            <person name="Shibata M."/>
            <person name="Shimokawa T."/>
            <person name="Shomura A."/>
            <person name="Song J."/>
            <person name="Takazaki Y."/>
            <person name="Terasawa K."/>
            <person name="Tsuji K."/>
            <person name="Waki K."/>
            <person name="Yamagata H."/>
            <person name="Yamane H."/>
            <person name="Yoshiki S."/>
            <person name="Yoshihara R."/>
            <person name="Yukawa K."/>
            <person name="Zhong H."/>
            <person name="Iwama H."/>
            <person name="Endo T."/>
            <person name="Ito H."/>
            <person name="Hahn J.H."/>
            <person name="Kim H.I."/>
            <person name="Eun M.Y."/>
            <person name="Yano M."/>
            <person name="Jiang J."/>
            <person name="Gojobori T."/>
        </authorList>
    </citation>
    <scope>NUCLEOTIDE SEQUENCE [LARGE SCALE GENOMIC DNA]</scope>
</reference>
<sequence>MDRALTSHPTFPPSVSGSAVVNVTKLLFSDVDFVSGFREHVAVLLNATAHDGVRSEQSGSGVPSGVVLHLGVALRSRLWEAVGDGEATTPALVKRLDNTSSSGTWSRGARRRASGVVNARLPRSGVRRRPNLSLLADRCTTPRELAVVHAAMLVSGRLADDAFAATRLLAAYAVLSPPDAVLRLFATSHERRPEFRAERRRNELCRLVLAAASAQRQRRGRRMEAVVRRGRSLVAEAAAAVRLPRSPPRSLARLQEEDEEKGEGRKGV</sequence>
<accession>Q5QN58</accession>
<feature type="compositionally biased region" description="Low complexity" evidence="1">
    <location>
        <begin position="241"/>
        <end position="253"/>
    </location>
</feature>
<feature type="region of interest" description="Disordered" evidence="1">
    <location>
        <begin position="241"/>
        <end position="268"/>
    </location>
</feature>
<protein>
    <submittedName>
        <fullName evidence="2">Uncharacterized protein</fullName>
    </submittedName>
</protein>
<evidence type="ECO:0000256" key="1">
    <source>
        <dbReference type="SAM" id="MobiDB-lite"/>
    </source>
</evidence>
<dbReference type="AlphaFoldDB" id="Q5QN58"/>
<organism evidence="2">
    <name type="scientific">Oryza sativa subsp. japonica</name>
    <name type="common">Rice</name>
    <dbReference type="NCBI Taxonomy" id="39947"/>
    <lineage>
        <taxon>Eukaryota</taxon>
        <taxon>Viridiplantae</taxon>
        <taxon>Streptophyta</taxon>
        <taxon>Embryophyta</taxon>
        <taxon>Tracheophyta</taxon>
        <taxon>Spermatophyta</taxon>
        <taxon>Magnoliopsida</taxon>
        <taxon>Liliopsida</taxon>
        <taxon>Poales</taxon>
        <taxon>Poaceae</taxon>
        <taxon>BOP clade</taxon>
        <taxon>Oryzoideae</taxon>
        <taxon>Oryzeae</taxon>
        <taxon>Oryzinae</taxon>
        <taxon>Oryza</taxon>
        <taxon>Oryza sativa</taxon>
    </lineage>
</organism>
<evidence type="ECO:0000313" key="2">
    <source>
        <dbReference type="EMBL" id="BAD73150.1"/>
    </source>
</evidence>
<dbReference type="Proteomes" id="UP000817658">
    <property type="component" value="Chromosome 1"/>
</dbReference>
<gene>
    <name evidence="2" type="primary">OSJNBa0038J17.10</name>
</gene>
<proteinExistence type="predicted"/>